<gene>
    <name evidence="2" type="ORF">GKIL_2117</name>
</gene>
<dbReference type="OrthoDB" id="516203at2"/>
<keyword evidence="1" id="KW-0812">Transmembrane</keyword>
<evidence type="ECO:0008006" key="4">
    <source>
        <dbReference type="Google" id="ProtNLM"/>
    </source>
</evidence>
<evidence type="ECO:0000313" key="3">
    <source>
        <dbReference type="Proteomes" id="UP000017396"/>
    </source>
</evidence>
<feature type="transmembrane region" description="Helical" evidence="1">
    <location>
        <begin position="16"/>
        <end position="34"/>
    </location>
</feature>
<keyword evidence="3" id="KW-1185">Reference proteome</keyword>
<evidence type="ECO:0000313" key="2">
    <source>
        <dbReference type="EMBL" id="AGY58363.1"/>
    </source>
</evidence>
<protein>
    <recommendedName>
        <fullName evidence="4">DUF4330 domain-containing protein</fullName>
    </recommendedName>
</protein>
<name>U5QHM5_GLOK1</name>
<reference evidence="2 3" key="1">
    <citation type="journal article" date="2013" name="PLoS ONE">
        <title>Cultivation and Complete Genome Sequencing of Gloeobacter kilaueensis sp. nov., from a Lava Cave in Kilauea Caldera, Hawai'i.</title>
        <authorList>
            <person name="Saw J.H."/>
            <person name="Schatz M."/>
            <person name="Brown M.V."/>
            <person name="Kunkel D.D."/>
            <person name="Foster J.S."/>
            <person name="Shick H."/>
            <person name="Christensen S."/>
            <person name="Hou S."/>
            <person name="Wan X."/>
            <person name="Donachie S.P."/>
        </authorList>
    </citation>
    <scope>NUCLEOTIDE SEQUENCE [LARGE SCALE GENOMIC DNA]</scope>
    <source>
        <strain evidence="3">JS</strain>
    </source>
</reference>
<dbReference type="KEGG" id="glj:GKIL_2117"/>
<dbReference type="eggNOG" id="ENOG502ZYMB">
    <property type="taxonomic scope" value="Bacteria"/>
</dbReference>
<dbReference type="RefSeq" id="WP_023173503.1">
    <property type="nucleotide sequence ID" value="NC_022600.1"/>
</dbReference>
<dbReference type="AlphaFoldDB" id="U5QHM5"/>
<dbReference type="STRING" id="1183438.GKIL_2117"/>
<organism evidence="2 3">
    <name type="scientific">Gloeobacter kilaueensis (strain ATCC BAA-2537 / CCAP 1431/1 / ULC 316 / JS1)</name>
    <dbReference type="NCBI Taxonomy" id="1183438"/>
    <lineage>
        <taxon>Bacteria</taxon>
        <taxon>Bacillati</taxon>
        <taxon>Cyanobacteriota</taxon>
        <taxon>Cyanophyceae</taxon>
        <taxon>Gloeobacterales</taxon>
        <taxon>Gloeobacteraceae</taxon>
        <taxon>Gloeobacter</taxon>
    </lineage>
</organism>
<evidence type="ECO:0000256" key="1">
    <source>
        <dbReference type="SAM" id="Phobius"/>
    </source>
</evidence>
<proteinExistence type="predicted"/>
<keyword evidence="1" id="KW-1133">Transmembrane helix</keyword>
<dbReference type="HOGENOM" id="CLU_130859_0_0_3"/>
<accession>U5QHM5</accession>
<dbReference type="Proteomes" id="UP000017396">
    <property type="component" value="Chromosome"/>
</dbReference>
<keyword evidence="1" id="KW-0472">Membrane</keyword>
<dbReference type="InterPro" id="IPR025480">
    <property type="entry name" value="DUF4330"/>
</dbReference>
<dbReference type="Pfam" id="PF14221">
    <property type="entry name" value="DUF4330"/>
    <property type="match status" value="1"/>
</dbReference>
<dbReference type="EMBL" id="CP003587">
    <property type="protein sequence ID" value="AGY58363.1"/>
    <property type="molecule type" value="Genomic_DNA"/>
</dbReference>
<sequence length="178" mass="18689">MALIDPEGRLFGKVNIIDAVVVTAIVIAIFAYVLSRGSGKAEVAQAGNQPVEVDMLIRNLSIGDPKVFAIGKETQVVIRNQPAGSLTIGKVKVIPHLIPVVVNSRIENIPDPADPYGRDYLVTLLGTASTTDDGLIIGRVKAKIGTPIEIEGFKYVLKGGIVDVRLAPPKSAGAGSTP</sequence>